<name>H8GIL8_METAL</name>
<dbReference type="EMBL" id="CM001475">
    <property type="protein sequence ID" value="EIC29045.1"/>
    <property type="molecule type" value="Genomic_DNA"/>
</dbReference>
<organism evidence="1 2">
    <name type="scientific">Methylomicrobium album BG8</name>
    <dbReference type="NCBI Taxonomy" id="686340"/>
    <lineage>
        <taxon>Bacteria</taxon>
        <taxon>Pseudomonadati</taxon>
        <taxon>Pseudomonadota</taxon>
        <taxon>Gammaproteobacteria</taxon>
        <taxon>Methylococcales</taxon>
        <taxon>Methylococcaceae</taxon>
        <taxon>Methylomicrobium</taxon>
    </lineage>
</organism>
<dbReference type="SUPFAM" id="SSF69118">
    <property type="entry name" value="AhpD-like"/>
    <property type="match status" value="1"/>
</dbReference>
<keyword evidence="2" id="KW-1185">Reference proteome</keyword>
<dbReference type="eggNOG" id="COG2128">
    <property type="taxonomic scope" value="Bacteria"/>
</dbReference>
<evidence type="ECO:0000313" key="2">
    <source>
        <dbReference type="Proteomes" id="UP000005090"/>
    </source>
</evidence>
<dbReference type="PANTHER" id="PTHR35446:SF2">
    <property type="entry name" value="CARBOXYMUCONOLACTONE DECARBOXYLASE-LIKE DOMAIN-CONTAINING PROTEIN"/>
    <property type="match status" value="1"/>
</dbReference>
<reference evidence="1 2" key="1">
    <citation type="journal article" date="2013" name="Genome Announc.">
        <title>Genome Sequence of the Obligate Gammaproteobacterial Methanotroph Methylomicrobium album Strain BG8.</title>
        <authorList>
            <person name="Kits K.D."/>
            <person name="Kalyuzhnaya M.G."/>
            <person name="Klotz M.G."/>
            <person name="Jetten M.S."/>
            <person name="Op den Camp H.J."/>
            <person name="Vuilleumier S."/>
            <person name="Bringel F."/>
            <person name="Dispirito A.A."/>
            <person name="Murrell J.C."/>
            <person name="Bruce D."/>
            <person name="Cheng J.F."/>
            <person name="Copeland A."/>
            <person name="Goodwin L."/>
            <person name="Hauser L."/>
            <person name="Lajus A."/>
            <person name="Land M.L."/>
            <person name="Lapidus A."/>
            <person name="Lucas S."/>
            <person name="Medigue C."/>
            <person name="Pitluck S."/>
            <person name="Woyke T."/>
            <person name="Zeytun A."/>
            <person name="Stein L.Y."/>
        </authorList>
    </citation>
    <scope>NUCLEOTIDE SEQUENCE [LARGE SCALE GENOMIC DNA]</scope>
    <source>
        <strain evidence="1 2">BG8</strain>
    </source>
</reference>
<accession>H8GIL8</accession>
<evidence type="ECO:0000313" key="1">
    <source>
        <dbReference type="EMBL" id="EIC29045.1"/>
    </source>
</evidence>
<proteinExistence type="predicted"/>
<evidence type="ECO:0008006" key="3">
    <source>
        <dbReference type="Google" id="ProtNLM"/>
    </source>
</evidence>
<dbReference type="InterPro" id="IPR029032">
    <property type="entry name" value="AhpD-like"/>
</dbReference>
<dbReference type="STRING" id="686340.Metal_1240"/>
<protein>
    <recommendedName>
        <fullName evidence="3">Carboxymuconolactone decarboxylase-like domain-containing protein</fullName>
    </recommendedName>
</protein>
<sequence length="176" mass="19302">MSYLPSSPEMATLAELLAQYPRSGILLFKVLENVKASFSPQDGGMGELLITYISGLNQSAFCYQTHQRSAMQLGVEAVVFGQLKADIDRANVETKLKPILHFVKKLTLTPQLISQADVKAIFEAGWDERRFLDAICLCAVVNGMNRLAIGIGIDKAIADSPKLLSETRPVRIGLLH</sequence>
<dbReference type="HOGENOM" id="CLU_082760_1_0_6"/>
<dbReference type="Gene3D" id="1.20.1290.10">
    <property type="entry name" value="AhpD-like"/>
    <property type="match status" value="1"/>
</dbReference>
<dbReference type="AlphaFoldDB" id="H8GIL8"/>
<gene>
    <name evidence="1" type="ORF">Metal_1240</name>
</gene>
<dbReference type="Proteomes" id="UP000005090">
    <property type="component" value="Chromosome"/>
</dbReference>
<dbReference type="PANTHER" id="PTHR35446">
    <property type="entry name" value="SI:CH211-175M2.5"/>
    <property type="match status" value="1"/>
</dbReference>